<accession>A0ABY0IF17</accession>
<feature type="compositionally biased region" description="Acidic residues" evidence="1">
    <location>
        <begin position="34"/>
        <end position="76"/>
    </location>
</feature>
<feature type="region of interest" description="Disordered" evidence="1">
    <location>
        <begin position="113"/>
        <end position="141"/>
    </location>
</feature>
<evidence type="ECO:0008006" key="4">
    <source>
        <dbReference type="Google" id="ProtNLM"/>
    </source>
</evidence>
<evidence type="ECO:0000313" key="3">
    <source>
        <dbReference type="Proteomes" id="UP000443582"/>
    </source>
</evidence>
<feature type="region of interest" description="Disordered" evidence="1">
    <location>
        <begin position="1"/>
        <end position="96"/>
    </location>
</feature>
<organism evidence="2 3">
    <name type="scientific">Halobacteriovorax vibrionivorans</name>
    <dbReference type="NCBI Taxonomy" id="2152716"/>
    <lineage>
        <taxon>Bacteria</taxon>
        <taxon>Pseudomonadati</taxon>
        <taxon>Bdellovibrionota</taxon>
        <taxon>Bacteriovoracia</taxon>
        <taxon>Bacteriovoracales</taxon>
        <taxon>Halobacteriovoraceae</taxon>
        <taxon>Halobacteriovorax</taxon>
    </lineage>
</organism>
<protein>
    <recommendedName>
        <fullName evidence="4">Type II secretion system protein GspC N-terminal domain-containing protein</fullName>
    </recommendedName>
</protein>
<dbReference type="Proteomes" id="UP000443582">
    <property type="component" value="Unassembled WGS sequence"/>
</dbReference>
<keyword evidence="3" id="KW-1185">Reference proteome</keyword>
<dbReference type="EMBL" id="QDKL01000003">
    <property type="protein sequence ID" value="RZF21095.1"/>
    <property type="molecule type" value="Genomic_DNA"/>
</dbReference>
<dbReference type="Gene3D" id="2.30.42.10">
    <property type="match status" value="1"/>
</dbReference>
<comment type="caution">
    <text evidence="2">The sequence shown here is derived from an EMBL/GenBank/DDBJ whole genome shotgun (WGS) entry which is preliminary data.</text>
</comment>
<sequence length="495" mass="56837">MTKKKGFFSKIKSKLSKDQDDAEYTSENLPETPPSDEYEEYEDEEEVEADFDNEEYEEVYEELDGEDHLEVEEEDTPPTPPAVEDPTLEVYIDDLSADDEQSAGFLSKLKNKLKKNNDSHDSEDDDELEVDEIEEDEIEEDEDANKYNVMQRMLDRIKSKRDELSTANVTGKKGKQQLSGPQYFLPNLLSSENRPQVHRYFILAISFVLLYQVGKMAALYLKDKGEGSSIQTTFSRPQTYEYNRPIANIRNYNPFNIQEDKNEKVEDKPKKPRNIIKVCRSAEAESKLGLKLINTVVLQNNKKSVASITNRGKRLNVRIGSKIDNIAEIGNISRQKVIFKNLRSGECEYIENVDDRARRFARKTKTKILPPSRAKDVMPEFNKDIKVEGNNFKIKKQLRDQLLSNIGDVLTQAKAITIKNPDGSLCFKMTQVKPGSIYSYLNVQNDDIICEINGAKINNMNQIMGMFGKIKSTDYYELGIKRNGVHQSFNYNFVD</sequence>
<evidence type="ECO:0000256" key="1">
    <source>
        <dbReference type="SAM" id="MobiDB-lite"/>
    </source>
</evidence>
<reference evidence="3" key="1">
    <citation type="journal article" date="2019" name="Int. J. Syst. Evol. Microbiol.">
        <title>Halobacteriovorax valvorus sp. nov., a novel prokaryotic predator isolated from coastal seawater of China.</title>
        <authorList>
            <person name="Chen M.-X."/>
        </authorList>
    </citation>
    <scope>NUCLEOTIDE SEQUENCE [LARGE SCALE GENOMIC DNA]</scope>
    <source>
        <strain evidence="3">BL9</strain>
    </source>
</reference>
<dbReference type="RefSeq" id="WP_115363568.1">
    <property type="nucleotide sequence ID" value="NZ_QDKL01000003.1"/>
</dbReference>
<feature type="compositionally biased region" description="Acidic residues" evidence="1">
    <location>
        <begin position="121"/>
        <end position="141"/>
    </location>
</feature>
<name>A0ABY0IF17_9BACT</name>
<feature type="compositionally biased region" description="Basic residues" evidence="1">
    <location>
        <begin position="1"/>
        <end position="14"/>
    </location>
</feature>
<dbReference type="InterPro" id="IPR036034">
    <property type="entry name" value="PDZ_sf"/>
</dbReference>
<evidence type="ECO:0000313" key="2">
    <source>
        <dbReference type="EMBL" id="RZF21095.1"/>
    </source>
</evidence>
<dbReference type="SUPFAM" id="SSF50156">
    <property type="entry name" value="PDZ domain-like"/>
    <property type="match status" value="1"/>
</dbReference>
<proteinExistence type="predicted"/>
<gene>
    <name evidence="2" type="ORF">DAY19_14035</name>
</gene>